<keyword evidence="4 7" id="KW-0812">Transmembrane</keyword>
<evidence type="ECO:0000256" key="3">
    <source>
        <dbReference type="ARBA" id="ARBA00022448"/>
    </source>
</evidence>
<organism evidence="10 11">
    <name type="scientific">Thermogutta terrifontis</name>
    <dbReference type="NCBI Taxonomy" id="1331910"/>
    <lineage>
        <taxon>Bacteria</taxon>
        <taxon>Pseudomonadati</taxon>
        <taxon>Planctomycetota</taxon>
        <taxon>Planctomycetia</taxon>
        <taxon>Pirellulales</taxon>
        <taxon>Thermoguttaceae</taxon>
        <taxon>Thermogutta</taxon>
    </lineage>
</organism>
<dbReference type="SUPFAM" id="SSF161111">
    <property type="entry name" value="Cation efflux protein transmembrane domain-like"/>
    <property type="match status" value="1"/>
</dbReference>
<dbReference type="Pfam" id="PF01545">
    <property type="entry name" value="Cation_efflux"/>
    <property type="match status" value="1"/>
</dbReference>
<dbReference type="InterPro" id="IPR058533">
    <property type="entry name" value="Cation_efflux_TM"/>
</dbReference>
<feature type="transmembrane region" description="Helical" evidence="7">
    <location>
        <begin position="83"/>
        <end position="101"/>
    </location>
</feature>
<feature type="transmembrane region" description="Helical" evidence="7">
    <location>
        <begin position="155"/>
        <end position="177"/>
    </location>
</feature>
<evidence type="ECO:0000313" key="10">
    <source>
        <dbReference type="EMBL" id="ASV73324.1"/>
    </source>
</evidence>
<keyword evidence="5 7" id="KW-1133">Transmembrane helix</keyword>
<dbReference type="InterPro" id="IPR027469">
    <property type="entry name" value="Cation_efflux_TMD_sf"/>
</dbReference>
<evidence type="ECO:0000259" key="9">
    <source>
        <dbReference type="Pfam" id="PF16916"/>
    </source>
</evidence>
<dbReference type="GO" id="GO:0016020">
    <property type="term" value="C:membrane"/>
    <property type="evidence" value="ECO:0007669"/>
    <property type="project" value="UniProtKB-SubCell"/>
</dbReference>
<evidence type="ECO:0000256" key="2">
    <source>
        <dbReference type="ARBA" id="ARBA00008114"/>
    </source>
</evidence>
<dbReference type="PANTHER" id="PTHR43840">
    <property type="entry name" value="MITOCHONDRIAL METAL TRANSPORTER 1-RELATED"/>
    <property type="match status" value="1"/>
</dbReference>
<dbReference type="Gene3D" id="1.20.1510.10">
    <property type="entry name" value="Cation efflux protein transmembrane domain"/>
    <property type="match status" value="1"/>
</dbReference>
<feature type="domain" description="Cation efflux protein cytoplasmic" evidence="9">
    <location>
        <begin position="317"/>
        <end position="376"/>
    </location>
</feature>
<feature type="transmembrane region" description="Helical" evidence="7">
    <location>
        <begin position="113"/>
        <end position="134"/>
    </location>
</feature>
<dbReference type="Gene3D" id="3.30.70.1350">
    <property type="entry name" value="Cation efflux protein, cytoplasmic domain"/>
    <property type="match status" value="3"/>
</dbReference>
<name>A0A286RBH8_9BACT</name>
<evidence type="ECO:0000313" key="11">
    <source>
        <dbReference type="Proteomes" id="UP000215086"/>
    </source>
</evidence>
<feature type="transmembrane region" description="Helical" evidence="7">
    <location>
        <begin position="41"/>
        <end position="62"/>
    </location>
</feature>
<dbReference type="EMBL" id="CP018477">
    <property type="protein sequence ID" value="ASV73324.1"/>
    <property type="molecule type" value="Genomic_DNA"/>
</dbReference>
<protein>
    <submittedName>
        <fullName evidence="10">Cobalt-zinc-cadmium resistance protein</fullName>
    </submittedName>
</protein>
<evidence type="ECO:0000256" key="1">
    <source>
        <dbReference type="ARBA" id="ARBA00004141"/>
    </source>
</evidence>
<dbReference type="InterPro" id="IPR050291">
    <property type="entry name" value="CDF_Transporter"/>
</dbReference>
<dbReference type="GO" id="GO:0008324">
    <property type="term" value="F:monoatomic cation transmembrane transporter activity"/>
    <property type="evidence" value="ECO:0007669"/>
    <property type="project" value="InterPro"/>
</dbReference>
<feature type="domain" description="Cation efflux protein transmembrane" evidence="8">
    <location>
        <begin position="16"/>
        <end position="216"/>
    </location>
</feature>
<dbReference type="PANTHER" id="PTHR43840:SF15">
    <property type="entry name" value="MITOCHONDRIAL METAL TRANSPORTER 1-RELATED"/>
    <property type="match status" value="1"/>
</dbReference>
<dbReference type="Proteomes" id="UP000215086">
    <property type="component" value="Chromosome"/>
</dbReference>
<comment type="subcellular location">
    <subcellularLocation>
        <location evidence="1">Membrane</location>
        <topology evidence="1">Multi-pass membrane protein</topology>
    </subcellularLocation>
</comment>
<dbReference type="AlphaFoldDB" id="A0A286RBH8"/>
<keyword evidence="3" id="KW-0813">Transport</keyword>
<keyword evidence="11" id="KW-1185">Reference proteome</keyword>
<gene>
    <name evidence="10" type="ORF">THTE_0722</name>
</gene>
<proteinExistence type="inferred from homology"/>
<dbReference type="SUPFAM" id="SSF160240">
    <property type="entry name" value="Cation efflux protein cytoplasmic domain-like"/>
    <property type="match status" value="3"/>
</dbReference>
<keyword evidence="6 7" id="KW-0472">Membrane</keyword>
<feature type="domain" description="Cation efflux protein cytoplasmic" evidence="9">
    <location>
        <begin position="409"/>
        <end position="470"/>
    </location>
</feature>
<feature type="transmembrane region" description="Helical" evidence="7">
    <location>
        <begin position="189"/>
        <end position="209"/>
    </location>
</feature>
<feature type="domain" description="Cation efflux protein cytoplasmic" evidence="9">
    <location>
        <begin position="229"/>
        <end position="296"/>
    </location>
</feature>
<evidence type="ECO:0000259" key="8">
    <source>
        <dbReference type="Pfam" id="PF01545"/>
    </source>
</evidence>
<dbReference type="Pfam" id="PF16916">
    <property type="entry name" value="ZT_dimer"/>
    <property type="match status" value="3"/>
</dbReference>
<dbReference type="InterPro" id="IPR002524">
    <property type="entry name" value="Cation_efflux"/>
</dbReference>
<evidence type="ECO:0000256" key="6">
    <source>
        <dbReference type="ARBA" id="ARBA00023136"/>
    </source>
</evidence>
<dbReference type="NCBIfam" id="TIGR01297">
    <property type="entry name" value="CDF"/>
    <property type="match status" value="1"/>
</dbReference>
<evidence type="ECO:0000256" key="7">
    <source>
        <dbReference type="SAM" id="Phobius"/>
    </source>
</evidence>
<feature type="transmembrane region" description="Helical" evidence="7">
    <location>
        <begin position="12"/>
        <end position="35"/>
    </location>
</feature>
<comment type="similarity">
    <text evidence="2">Belongs to the cation diffusion facilitator (CDF) transporter (TC 2.A.4) family.</text>
</comment>
<dbReference type="InterPro" id="IPR036837">
    <property type="entry name" value="Cation_efflux_CTD_sf"/>
</dbReference>
<dbReference type="KEGG" id="ttf:THTE_0722"/>
<reference evidence="10 11" key="1">
    <citation type="journal article" name="Front. Microbiol.">
        <title>Sugar Metabolism of the First Thermophilic Planctomycete Thermogutta terrifontis: Comparative Genomic and Transcriptomic Approaches.</title>
        <authorList>
            <person name="Elcheninov A.G."/>
            <person name="Menzel P."/>
            <person name="Gudbergsdottir S.R."/>
            <person name="Slesarev A.I."/>
            <person name="Kadnikov V.V."/>
            <person name="Krogh A."/>
            <person name="Bonch-Osmolovskaya E.A."/>
            <person name="Peng X."/>
            <person name="Kublanov I.V."/>
        </authorList>
    </citation>
    <scope>NUCLEOTIDE SEQUENCE [LARGE SCALE GENOMIC DNA]</scope>
    <source>
        <strain evidence="10 11">R1</strain>
    </source>
</reference>
<dbReference type="InterPro" id="IPR027470">
    <property type="entry name" value="Cation_efflux_CTD"/>
</dbReference>
<accession>A0A286RBH8</accession>
<evidence type="ECO:0000256" key="4">
    <source>
        <dbReference type="ARBA" id="ARBA00022692"/>
    </source>
</evidence>
<sequence length="507" mass="55340">MHQIVHDSHEKTHVALVSLLAAAGLTAAKLVIGILTNSLGIISEALHSGLDLVATGMTLWAVRIAERPPDAEHRYGHGKYENLSALGETLLLLVVCVWVIYEAIHRLFFRGEVEITPSVWAYVVILGSIAVDLWRSHRLKEAAEKHNSQALEADALHFASDVWSSLVVLGGLIGVSLSEWLGWPWLMQADSVAAIIVSVLVAVVCLRLGKRAVDALTDRTSRQLTGVVERSAIGVEGVEGVRDVRVRQSGPSVFADMTILVPRDLGLEKAHAVAQQVSSAVQSQIPGADVVVHVEPVARPDEDLVTSVRMLANSLGLAVHDVRTFRTPEGNSLELHVEVDARWSLEQAHDRVSELESQIKNDIPEVTSVLTHIEPEHQDAGTPTVAHPEDPTLAPYQEAIGEFSRAYGSELSSHQLSMQETPQGKSLTFHLSMDGQLSIGEAHEISRRLERFLHQRFPQLARITVHLEPHDHRDECACNNATPALQKTTIRADNRVPAQGDSAGESV</sequence>
<evidence type="ECO:0000256" key="5">
    <source>
        <dbReference type="ARBA" id="ARBA00022989"/>
    </source>
</evidence>